<dbReference type="PANTHER" id="PTHR10091">
    <property type="entry name" value="ALDOSE-1-EPIMERASE"/>
    <property type="match status" value="1"/>
</dbReference>
<organism evidence="9 10">
    <name type="scientific">Elstera litoralis</name>
    <dbReference type="NCBI Taxonomy" id="552518"/>
    <lineage>
        <taxon>Bacteria</taxon>
        <taxon>Pseudomonadati</taxon>
        <taxon>Pseudomonadota</taxon>
        <taxon>Alphaproteobacteria</taxon>
        <taxon>Rhodospirillales</taxon>
        <taxon>Rhodospirillaceae</taxon>
        <taxon>Elstera</taxon>
    </lineage>
</organism>
<dbReference type="PIRSF" id="PIRSF005096">
    <property type="entry name" value="GALM"/>
    <property type="match status" value="1"/>
</dbReference>
<dbReference type="GO" id="GO:0030246">
    <property type="term" value="F:carbohydrate binding"/>
    <property type="evidence" value="ECO:0007669"/>
    <property type="project" value="InterPro"/>
</dbReference>
<name>A0A0F3IV29_9PROT</name>
<evidence type="ECO:0000256" key="5">
    <source>
        <dbReference type="PIRNR" id="PIRNR005096"/>
    </source>
</evidence>
<dbReference type="EMBL" id="LAJY01000077">
    <property type="protein sequence ID" value="KJV10575.1"/>
    <property type="molecule type" value="Genomic_DNA"/>
</dbReference>
<dbReference type="NCBIfam" id="NF008277">
    <property type="entry name" value="PRK11055.1"/>
    <property type="match status" value="1"/>
</dbReference>
<dbReference type="UniPathway" id="UPA00242"/>
<evidence type="ECO:0000256" key="4">
    <source>
        <dbReference type="ARBA" id="ARBA00023277"/>
    </source>
</evidence>
<dbReference type="Pfam" id="PF01263">
    <property type="entry name" value="Aldose_epim"/>
    <property type="match status" value="1"/>
</dbReference>
<sequence>MSRRLVGEIGGQPVEEVTLTGVAGMRAKILSFGATVADLSLETPTGPQSVVLGHAELSGYADNPAYLGVTAGRYANRIAEGRFSLDGALVEVDRNEHGRQHLHGGTPGISHRNWRIVSQTDTAVTLELLSPAGESGYPGNAVIACTYALLPPGTLAVSYSATCDAVTVMNLAHHSYFTLAPGSDSRDHQMQIAADFYTPVDADLIPTGEIRRVAETPFDFCTLRPLRQPPTTPYDINFVLRKPLGAFAPCVTLVGPDGKLRLTVATDAPGVQVYDGHGLGAPHGAYAGIALEPQFFPDSPNRPHFPSARLAPGEVYRQRTEYRFTVG</sequence>
<gene>
    <name evidence="9" type="ORF">VZ95_03975</name>
</gene>
<feature type="binding site" evidence="8">
    <location>
        <begin position="174"/>
        <end position="176"/>
    </location>
    <ligand>
        <name>beta-D-galactose</name>
        <dbReference type="ChEBI" id="CHEBI:27667"/>
    </ligand>
</feature>
<dbReference type="InterPro" id="IPR011013">
    <property type="entry name" value="Gal_mutarotase_sf_dom"/>
</dbReference>
<evidence type="ECO:0000313" key="9">
    <source>
        <dbReference type="EMBL" id="KJV10575.1"/>
    </source>
</evidence>
<dbReference type="AlphaFoldDB" id="A0A0F3IV29"/>
<dbReference type="InterPro" id="IPR047215">
    <property type="entry name" value="Galactose_mutarotase-like"/>
</dbReference>
<feature type="active site" description="Proton acceptor" evidence="6">
    <location>
        <position position="292"/>
    </location>
</feature>
<keyword evidence="3 5" id="KW-0413">Isomerase</keyword>
<dbReference type="SUPFAM" id="SSF74650">
    <property type="entry name" value="Galactose mutarotase-like"/>
    <property type="match status" value="1"/>
</dbReference>
<evidence type="ECO:0000256" key="6">
    <source>
        <dbReference type="PIRSR" id="PIRSR005096-1"/>
    </source>
</evidence>
<dbReference type="GO" id="GO:0033499">
    <property type="term" value="P:galactose catabolic process via UDP-galactose, Leloir pathway"/>
    <property type="evidence" value="ECO:0007669"/>
    <property type="project" value="TreeGrafter"/>
</dbReference>
<proteinExistence type="inferred from homology"/>
<comment type="catalytic activity">
    <reaction evidence="5">
        <text>alpha-D-glucose = beta-D-glucose</text>
        <dbReference type="Rhea" id="RHEA:10264"/>
        <dbReference type="ChEBI" id="CHEBI:15903"/>
        <dbReference type="ChEBI" id="CHEBI:17925"/>
        <dbReference type="EC" id="5.1.3.3"/>
    </reaction>
</comment>
<dbReference type="GO" id="GO:0004034">
    <property type="term" value="F:aldose 1-epimerase activity"/>
    <property type="evidence" value="ECO:0007669"/>
    <property type="project" value="UniProtKB-EC"/>
</dbReference>
<evidence type="ECO:0000256" key="1">
    <source>
        <dbReference type="ARBA" id="ARBA00005028"/>
    </source>
</evidence>
<feature type="binding site" evidence="8">
    <location>
        <begin position="76"/>
        <end position="77"/>
    </location>
    <ligand>
        <name>beta-D-galactose</name>
        <dbReference type="ChEBI" id="CHEBI:27667"/>
    </ligand>
</feature>
<comment type="pathway">
    <text evidence="1 5">Carbohydrate metabolism; hexose metabolism.</text>
</comment>
<dbReference type="PANTHER" id="PTHR10091:SF0">
    <property type="entry name" value="GALACTOSE MUTAROTASE"/>
    <property type="match status" value="1"/>
</dbReference>
<dbReference type="PATRIC" id="fig|552518.3.peg.4301"/>
<evidence type="ECO:0000256" key="3">
    <source>
        <dbReference type="ARBA" id="ARBA00023235"/>
    </source>
</evidence>
<evidence type="ECO:0000256" key="7">
    <source>
        <dbReference type="PIRSR" id="PIRSR005096-2"/>
    </source>
</evidence>
<dbReference type="Proteomes" id="UP000033774">
    <property type="component" value="Unassembled WGS sequence"/>
</dbReference>
<keyword evidence="10" id="KW-1185">Reference proteome</keyword>
<dbReference type="RefSeq" id="WP_045774724.1">
    <property type="nucleotide sequence ID" value="NZ_LAJY01000077.1"/>
</dbReference>
<dbReference type="GO" id="GO:0005737">
    <property type="term" value="C:cytoplasm"/>
    <property type="evidence" value="ECO:0007669"/>
    <property type="project" value="TreeGrafter"/>
</dbReference>
<dbReference type="OrthoDB" id="9779408at2"/>
<dbReference type="GO" id="GO:0006006">
    <property type="term" value="P:glucose metabolic process"/>
    <property type="evidence" value="ECO:0007669"/>
    <property type="project" value="TreeGrafter"/>
</dbReference>
<evidence type="ECO:0000313" key="10">
    <source>
        <dbReference type="Proteomes" id="UP000033774"/>
    </source>
</evidence>
<evidence type="ECO:0000256" key="8">
    <source>
        <dbReference type="PIRSR" id="PIRSR005096-3"/>
    </source>
</evidence>
<dbReference type="CDD" id="cd09019">
    <property type="entry name" value="galactose_mutarotase_like"/>
    <property type="match status" value="1"/>
</dbReference>
<comment type="similarity">
    <text evidence="2 5">Belongs to the aldose epimerase family.</text>
</comment>
<comment type="caution">
    <text evidence="9">The sequence shown here is derived from an EMBL/GenBank/DDBJ whole genome shotgun (WGS) entry which is preliminary data.</text>
</comment>
<feature type="active site" description="Proton donor" evidence="6">
    <location>
        <position position="174"/>
    </location>
</feature>
<dbReference type="Gene3D" id="2.70.98.10">
    <property type="match status" value="1"/>
</dbReference>
<dbReference type="InterPro" id="IPR014718">
    <property type="entry name" value="GH-type_carb-bd"/>
</dbReference>
<keyword evidence="4 5" id="KW-0119">Carbohydrate metabolism</keyword>
<accession>A0A0F3IV29</accession>
<protein>
    <recommendedName>
        <fullName evidence="5">Aldose 1-epimerase</fullName>
        <ecNumber evidence="5">5.1.3.3</ecNumber>
    </recommendedName>
</protein>
<dbReference type="InterPro" id="IPR015443">
    <property type="entry name" value="Aldose_1-epimerase"/>
</dbReference>
<dbReference type="InterPro" id="IPR008183">
    <property type="entry name" value="Aldose_1/G6P_1-epimerase"/>
</dbReference>
<dbReference type="EC" id="5.1.3.3" evidence="5"/>
<evidence type="ECO:0000256" key="2">
    <source>
        <dbReference type="ARBA" id="ARBA00006206"/>
    </source>
</evidence>
<reference evidence="9 10" key="1">
    <citation type="submission" date="2015-03" db="EMBL/GenBank/DDBJ databases">
        <title>Draft genome sequence of Elstera litoralis.</title>
        <authorList>
            <person name="Rahalkar M.C."/>
            <person name="Dhakephalkar P.K."/>
            <person name="Pore S.D."/>
            <person name="Arora P."/>
            <person name="Kapse N.G."/>
            <person name="Pandit P.S."/>
        </authorList>
    </citation>
    <scope>NUCLEOTIDE SEQUENCE [LARGE SCALE GENOMIC DNA]</scope>
    <source>
        <strain evidence="9 10">Dia-1</strain>
    </source>
</reference>
<feature type="binding site" evidence="7">
    <location>
        <position position="235"/>
    </location>
    <ligand>
        <name>beta-D-galactose</name>
        <dbReference type="ChEBI" id="CHEBI:27667"/>
    </ligand>
</feature>